<evidence type="ECO:0000313" key="2">
    <source>
        <dbReference type="Proteomes" id="UP000195221"/>
    </source>
</evidence>
<reference evidence="1 2" key="1">
    <citation type="submission" date="2017-03" db="EMBL/GenBank/DDBJ databases">
        <title>Genome analysis of strain PAMC 26577.</title>
        <authorList>
            <person name="Oh H.-M."/>
            <person name="Yang J.-A."/>
        </authorList>
    </citation>
    <scope>NUCLEOTIDE SEQUENCE [LARGE SCALE GENOMIC DNA]</scope>
    <source>
        <strain evidence="1 2">PAMC 26577</strain>
    </source>
</reference>
<name>A0A242MAJ6_CABSO</name>
<gene>
    <name evidence="1" type="ORF">PAMC26577_34400</name>
</gene>
<accession>A0A242MAJ6</accession>
<organism evidence="1 2">
    <name type="scientific">Caballeronia sordidicola</name>
    <name type="common">Burkholderia sordidicola</name>
    <dbReference type="NCBI Taxonomy" id="196367"/>
    <lineage>
        <taxon>Bacteria</taxon>
        <taxon>Pseudomonadati</taxon>
        <taxon>Pseudomonadota</taxon>
        <taxon>Betaproteobacteria</taxon>
        <taxon>Burkholderiales</taxon>
        <taxon>Burkholderiaceae</taxon>
        <taxon>Caballeronia</taxon>
    </lineage>
</organism>
<dbReference type="AlphaFoldDB" id="A0A242MAJ6"/>
<protein>
    <submittedName>
        <fullName evidence="1">Uncharacterized protein</fullName>
    </submittedName>
</protein>
<comment type="caution">
    <text evidence="1">The sequence shown here is derived from an EMBL/GenBank/DDBJ whole genome shotgun (WGS) entry which is preliminary data.</text>
</comment>
<evidence type="ECO:0000313" key="1">
    <source>
        <dbReference type="EMBL" id="OTP68210.1"/>
    </source>
</evidence>
<dbReference type="Proteomes" id="UP000195221">
    <property type="component" value="Unassembled WGS sequence"/>
</dbReference>
<proteinExistence type="predicted"/>
<dbReference type="EMBL" id="NBTZ01000134">
    <property type="protein sequence ID" value="OTP68210.1"/>
    <property type="molecule type" value="Genomic_DNA"/>
</dbReference>
<sequence>MVTRFCWCNTVVLSNFSTSKRLTADLVIKIVPYRDFDLIVFLQI</sequence>